<dbReference type="SUPFAM" id="SSF46785">
    <property type="entry name" value="Winged helix' DNA-binding domain"/>
    <property type="match status" value="1"/>
</dbReference>
<evidence type="ECO:0000259" key="2">
    <source>
        <dbReference type="Pfam" id="PF09339"/>
    </source>
</evidence>
<reference evidence="3 4" key="1">
    <citation type="journal article" date="2019" name="Int. J. Syst. Evol. Microbiol.">
        <title>The Global Catalogue of Microorganisms (GCM) 10K type strain sequencing project: providing services to taxonomists for standard genome sequencing and annotation.</title>
        <authorList>
            <consortium name="The Broad Institute Genomics Platform"/>
            <consortium name="The Broad Institute Genome Sequencing Center for Infectious Disease"/>
            <person name="Wu L."/>
            <person name="Ma J."/>
        </authorList>
    </citation>
    <scope>NUCLEOTIDE SEQUENCE [LARGE SCALE GENOMIC DNA]</scope>
    <source>
        <strain evidence="3 4">JCM 15933</strain>
    </source>
</reference>
<dbReference type="InterPro" id="IPR043129">
    <property type="entry name" value="ATPase_NBD"/>
</dbReference>
<evidence type="ECO:0000256" key="1">
    <source>
        <dbReference type="ARBA" id="ARBA00006479"/>
    </source>
</evidence>
<dbReference type="PANTHER" id="PTHR18964">
    <property type="entry name" value="ROK (REPRESSOR, ORF, KINASE) FAMILY"/>
    <property type="match status" value="1"/>
</dbReference>
<dbReference type="InterPro" id="IPR036388">
    <property type="entry name" value="WH-like_DNA-bd_sf"/>
</dbReference>
<name>A0ABN2DFY6_9ACTN</name>
<dbReference type="Pfam" id="PF00480">
    <property type="entry name" value="ROK"/>
    <property type="match status" value="1"/>
</dbReference>
<comment type="caution">
    <text evidence="3">The sequence shown here is derived from an EMBL/GenBank/DDBJ whole genome shotgun (WGS) entry which is preliminary data.</text>
</comment>
<dbReference type="SUPFAM" id="SSF53067">
    <property type="entry name" value="Actin-like ATPase domain"/>
    <property type="match status" value="1"/>
</dbReference>
<organism evidence="3 4">
    <name type="scientific">Dactylosporangium maewongense</name>
    <dbReference type="NCBI Taxonomy" id="634393"/>
    <lineage>
        <taxon>Bacteria</taxon>
        <taxon>Bacillati</taxon>
        <taxon>Actinomycetota</taxon>
        <taxon>Actinomycetes</taxon>
        <taxon>Micromonosporales</taxon>
        <taxon>Micromonosporaceae</taxon>
        <taxon>Dactylosporangium</taxon>
    </lineage>
</organism>
<dbReference type="Gene3D" id="3.30.420.40">
    <property type="match status" value="2"/>
</dbReference>
<dbReference type="InterPro" id="IPR005471">
    <property type="entry name" value="Tscrpt_reg_IclR_N"/>
</dbReference>
<dbReference type="InterPro" id="IPR011991">
    <property type="entry name" value="ArsR-like_HTH"/>
</dbReference>
<dbReference type="CDD" id="cd00090">
    <property type="entry name" value="HTH_ARSR"/>
    <property type="match status" value="1"/>
</dbReference>
<proteinExistence type="inferred from homology"/>
<dbReference type="Gene3D" id="1.10.10.10">
    <property type="entry name" value="Winged helix-like DNA-binding domain superfamily/Winged helix DNA-binding domain"/>
    <property type="match status" value="1"/>
</dbReference>
<protein>
    <submittedName>
        <fullName evidence="3">ROK family transcriptional regulator</fullName>
    </submittedName>
</protein>
<dbReference type="InterPro" id="IPR000600">
    <property type="entry name" value="ROK"/>
</dbReference>
<dbReference type="Proteomes" id="UP001501470">
    <property type="component" value="Unassembled WGS sequence"/>
</dbReference>
<evidence type="ECO:0000313" key="4">
    <source>
        <dbReference type="Proteomes" id="UP001501470"/>
    </source>
</evidence>
<dbReference type="PANTHER" id="PTHR18964:SF149">
    <property type="entry name" value="BIFUNCTIONAL UDP-N-ACETYLGLUCOSAMINE 2-EPIMERASE_N-ACETYLMANNOSAMINE KINASE"/>
    <property type="match status" value="1"/>
</dbReference>
<sequence length="426" mass="44650">MQMMADGPVEPVGFDATAVADRGSSRRTNLGLILRLLRDHGARSRSQIASDTGLPKATVTSLITELVERGLVREGKVDRGKAIGRPSHEIEMDGRNICGVGLEVNADYISAVALDGHGTVVFETRAGVDVRGLSAEVAVGVLERVARQGLEAVRANGVEPIGMCVATPGVVDAVQGNVVFAPNIGWRDVPLAAMLRQRLTTSAPRLQVENDARLAAVAEHAEFAQRGVSELLLITGEVGVAGGIISNGRPLRGYAGLAGEIGHTRFGSSDQPCVCGRTGCWETVVGLSALLNRATSPGDPVRDPATDLEERLSELLQRAADGDQRARTALDEVAVNLGDGLAVLADILNPEIIVLGGYFAFFGDFFVPSVQQRLDSRVMTPALPGTTVTRSRLGFTAACRGGAQLALEAVLQDPSLVTAPAMAGNL</sequence>
<gene>
    <name evidence="3" type="ORF">GCM10009827_116540</name>
</gene>
<accession>A0ABN2DFY6</accession>
<dbReference type="Pfam" id="PF09339">
    <property type="entry name" value="HTH_IclR"/>
    <property type="match status" value="1"/>
</dbReference>
<evidence type="ECO:0000313" key="3">
    <source>
        <dbReference type="EMBL" id="GAA1575370.1"/>
    </source>
</evidence>
<feature type="domain" description="HTH iclR-type" evidence="2">
    <location>
        <begin position="33"/>
        <end position="73"/>
    </location>
</feature>
<keyword evidence="4" id="KW-1185">Reference proteome</keyword>
<dbReference type="EMBL" id="BAAAQD010000054">
    <property type="protein sequence ID" value="GAA1575370.1"/>
    <property type="molecule type" value="Genomic_DNA"/>
</dbReference>
<comment type="similarity">
    <text evidence="1">Belongs to the ROK (NagC/XylR) family.</text>
</comment>
<dbReference type="CDD" id="cd24076">
    <property type="entry name" value="ASKHA_ATPase_ROK_BsXylR-like"/>
    <property type="match status" value="1"/>
</dbReference>
<dbReference type="InterPro" id="IPR036390">
    <property type="entry name" value="WH_DNA-bd_sf"/>
</dbReference>